<dbReference type="InterPro" id="IPR008928">
    <property type="entry name" value="6-hairpin_glycosidase_sf"/>
</dbReference>
<evidence type="ECO:0000256" key="3">
    <source>
        <dbReference type="ARBA" id="ARBA00009699"/>
    </source>
</evidence>
<dbReference type="Gene3D" id="1.50.10.20">
    <property type="match status" value="1"/>
</dbReference>
<dbReference type="SUPFAM" id="SSF48208">
    <property type="entry name" value="Six-hairpin glycosidases"/>
    <property type="match status" value="1"/>
</dbReference>
<evidence type="ECO:0000256" key="2">
    <source>
        <dbReference type="ARBA" id="ARBA00004308"/>
    </source>
</evidence>
<keyword evidence="8" id="KW-0325">Glycoprotein</keyword>
<dbReference type="GO" id="GO:0012505">
    <property type="term" value="C:endomembrane system"/>
    <property type="evidence" value="ECO:0007669"/>
    <property type="project" value="UniProtKB-SubCell"/>
</dbReference>
<dbReference type="Proteomes" id="UP000799291">
    <property type="component" value="Unassembled WGS sequence"/>
</dbReference>
<gene>
    <name evidence="12" type="ORF">K458DRAFT_399582</name>
</gene>
<dbReference type="GO" id="GO:0016052">
    <property type="term" value="P:carbohydrate catabolic process"/>
    <property type="evidence" value="ECO:0007669"/>
    <property type="project" value="InterPro"/>
</dbReference>
<comment type="similarity">
    <text evidence="3">Belongs to the glycosyl hydrolase 76 family.</text>
</comment>
<evidence type="ECO:0000256" key="5">
    <source>
        <dbReference type="ARBA" id="ARBA00022729"/>
    </source>
</evidence>
<evidence type="ECO:0000256" key="6">
    <source>
        <dbReference type="ARBA" id="ARBA00022801"/>
    </source>
</evidence>
<keyword evidence="7" id="KW-0472">Membrane</keyword>
<keyword evidence="9" id="KW-0326">Glycosidase</keyword>
<feature type="chain" id="PRO_5026322487" description="mannan endo-1,6-alpha-mannosidase" evidence="11">
    <location>
        <begin position="21"/>
        <end position="570"/>
    </location>
</feature>
<evidence type="ECO:0000256" key="9">
    <source>
        <dbReference type="ARBA" id="ARBA00023295"/>
    </source>
</evidence>
<keyword evidence="6 12" id="KW-0378">Hydrolase</keyword>
<keyword evidence="13" id="KW-1185">Reference proteome</keyword>
<evidence type="ECO:0000256" key="1">
    <source>
        <dbReference type="ARBA" id="ARBA00001452"/>
    </source>
</evidence>
<protein>
    <recommendedName>
        <fullName evidence="4">mannan endo-1,6-alpha-mannosidase</fullName>
        <ecNumber evidence="4">3.2.1.101</ecNumber>
    </recommendedName>
</protein>
<evidence type="ECO:0000313" key="13">
    <source>
        <dbReference type="Proteomes" id="UP000799291"/>
    </source>
</evidence>
<dbReference type="AlphaFoldDB" id="A0A6G1JI27"/>
<evidence type="ECO:0000256" key="8">
    <source>
        <dbReference type="ARBA" id="ARBA00023180"/>
    </source>
</evidence>
<organism evidence="12 13">
    <name type="scientific">Lentithecium fluviatile CBS 122367</name>
    <dbReference type="NCBI Taxonomy" id="1168545"/>
    <lineage>
        <taxon>Eukaryota</taxon>
        <taxon>Fungi</taxon>
        <taxon>Dikarya</taxon>
        <taxon>Ascomycota</taxon>
        <taxon>Pezizomycotina</taxon>
        <taxon>Dothideomycetes</taxon>
        <taxon>Pleosporomycetidae</taxon>
        <taxon>Pleosporales</taxon>
        <taxon>Massarineae</taxon>
        <taxon>Lentitheciaceae</taxon>
        <taxon>Lentithecium</taxon>
    </lineage>
</organism>
<feature type="region of interest" description="Disordered" evidence="10">
    <location>
        <begin position="517"/>
        <end position="547"/>
    </location>
</feature>
<dbReference type="FunFam" id="1.50.10.20:FF:000006">
    <property type="entry name" value="Mannan endo-1,6-alpha-mannosidase"/>
    <property type="match status" value="1"/>
</dbReference>
<sequence>MKFLSTAGAVLLPLASFVGAIEFDADDEASIRSVSAAYAHGLMSSYKNNGSQIAETEVGVFPKPHYWWFSGAVWGGLVEFTNIFDDNTYVKNIQQALTANYGPNNDIILPWKKDQEGNDDQAFWALAVMSALEYNFPNPDNAPATYLEVAENAFKNIVGRWDTEFCGGGLRWQIYPENDYGYSYKNSISNGATFALGARLARYTGKQEYADWAVKIYDWTKKVGLIGDDWQVYDGTGIEDNCASIADKTEWTYNNAMFLHGSAFMYDYTNKDDTWKDRTKGFLERAGAFFKNPSDVEDVMFEVCEPSGKCNLDQYSFKAYLSRWMAKTAILAPFTKDKVTEYLKASAEAAAKVCGDDGSSCPSRWYTSHDGLTGLGQQLSALEVTQALLHIKQGTLPSKAGGEQPKPSSSAPATSSKSETPSATEAPSSTNSEPAPSTSESQAAPSTDAAPVAPSATSSSAAGETSATPGAPAPTGGEFAQPSSGNGSCSCTKKIVTVWVPPTGTAPVAPPATPVVTPPYAPPANSSVPGAPPANSTTPPEQFPGAASSVKLAGSTLFAAAAVAALAAFL</sequence>
<dbReference type="Pfam" id="PF03663">
    <property type="entry name" value="Glyco_hydro_76"/>
    <property type="match status" value="1"/>
</dbReference>
<dbReference type="PANTHER" id="PTHR12145:SF36">
    <property type="entry name" value="MANNAN ENDO-1,6-ALPHA-MANNOSIDASE DCW1"/>
    <property type="match status" value="1"/>
</dbReference>
<evidence type="ECO:0000256" key="7">
    <source>
        <dbReference type="ARBA" id="ARBA00023136"/>
    </source>
</evidence>
<reference evidence="12" key="1">
    <citation type="journal article" date="2020" name="Stud. Mycol.">
        <title>101 Dothideomycetes genomes: a test case for predicting lifestyles and emergence of pathogens.</title>
        <authorList>
            <person name="Haridas S."/>
            <person name="Albert R."/>
            <person name="Binder M."/>
            <person name="Bloem J."/>
            <person name="Labutti K."/>
            <person name="Salamov A."/>
            <person name="Andreopoulos B."/>
            <person name="Baker S."/>
            <person name="Barry K."/>
            <person name="Bills G."/>
            <person name="Bluhm B."/>
            <person name="Cannon C."/>
            <person name="Castanera R."/>
            <person name="Culley D."/>
            <person name="Daum C."/>
            <person name="Ezra D."/>
            <person name="Gonzalez J."/>
            <person name="Henrissat B."/>
            <person name="Kuo A."/>
            <person name="Liang C."/>
            <person name="Lipzen A."/>
            <person name="Lutzoni F."/>
            <person name="Magnuson J."/>
            <person name="Mondo S."/>
            <person name="Nolan M."/>
            <person name="Ohm R."/>
            <person name="Pangilinan J."/>
            <person name="Park H.-J."/>
            <person name="Ramirez L."/>
            <person name="Alfaro M."/>
            <person name="Sun H."/>
            <person name="Tritt A."/>
            <person name="Yoshinaga Y."/>
            <person name="Zwiers L.-H."/>
            <person name="Turgeon B."/>
            <person name="Goodwin S."/>
            <person name="Spatafora J."/>
            <person name="Crous P."/>
            <person name="Grigoriev I."/>
        </authorList>
    </citation>
    <scope>NUCLEOTIDE SEQUENCE</scope>
    <source>
        <strain evidence="12">CBS 122367</strain>
    </source>
</reference>
<evidence type="ECO:0000313" key="12">
    <source>
        <dbReference type="EMBL" id="KAF2690217.1"/>
    </source>
</evidence>
<comment type="catalytic activity">
    <reaction evidence="1">
        <text>Random hydrolysis of (1-&gt;6)-alpha-D-mannosidic linkages in unbranched (1-&gt;6)-mannans.</text>
        <dbReference type="EC" id="3.2.1.101"/>
    </reaction>
</comment>
<comment type="subcellular location">
    <subcellularLocation>
        <location evidence="2">Endomembrane system</location>
    </subcellularLocation>
</comment>
<feature type="signal peptide" evidence="11">
    <location>
        <begin position="1"/>
        <end position="20"/>
    </location>
</feature>
<feature type="region of interest" description="Disordered" evidence="10">
    <location>
        <begin position="396"/>
        <end position="487"/>
    </location>
</feature>
<dbReference type="InterPro" id="IPR005198">
    <property type="entry name" value="Glyco_hydro_76"/>
</dbReference>
<dbReference type="GO" id="GO:0009272">
    <property type="term" value="P:fungal-type cell wall biogenesis"/>
    <property type="evidence" value="ECO:0007669"/>
    <property type="project" value="TreeGrafter"/>
</dbReference>
<feature type="compositionally biased region" description="Low complexity" evidence="10">
    <location>
        <begin position="443"/>
        <end position="477"/>
    </location>
</feature>
<dbReference type="PANTHER" id="PTHR12145">
    <property type="entry name" value="MANNAN ENDO-1,6-ALPHA-MANNOSIDASE DCW1"/>
    <property type="match status" value="1"/>
</dbReference>
<evidence type="ECO:0000256" key="4">
    <source>
        <dbReference type="ARBA" id="ARBA00012350"/>
    </source>
</evidence>
<evidence type="ECO:0000256" key="11">
    <source>
        <dbReference type="SAM" id="SignalP"/>
    </source>
</evidence>
<feature type="compositionally biased region" description="Low complexity" evidence="10">
    <location>
        <begin position="405"/>
        <end position="426"/>
    </location>
</feature>
<evidence type="ECO:0000256" key="10">
    <source>
        <dbReference type="SAM" id="MobiDB-lite"/>
    </source>
</evidence>
<dbReference type="OrthoDB" id="4187847at2759"/>
<dbReference type="EC" id="3.2.1.101" evidence="4"/>
<dbReference type="EMBL" id="MU005571">
    <property type="protein sequence ID" value="KAF2690217.1"/>
    <property type="molecule type" value="Genomic_DNA"/>
</dbReference>
<dbReference type="InterPro" id="IPR014480">
    <property type="entry name" value="Mannan-1_6-alpha_mannosidase"/>
</dbReference>
<name>A0A6G1JI27_9PLEO</name>
<feature type="compositionally biased region" description="Polar residues" evidence="10">
    <location>
        <begin position="427"/>
        <end position="442"/>
    </location>
</feature>
<proteinExistence type="inferred from homology"/>
<dbReference type="GO" id="GO:0008496">
    <property type="term" value="F:mannan endo-1,6-alpha-mannosidase activity"/>
    <property type="evidence" value="ECO:0007669"/>
    <property type="project" value="UniProtKB-EC"/>
</dbReference>
<accession>A0A6G1JI27</accession>
<keyword evidence="5 11" id="KW-0732">Signal</keyword>